<keyword evidence="3" id="KW-1185">Reference proteome</keyword>
<reference evidence="2" key="1">
    <citation type="submission" date="2018-11" db="EMBL/GenBank/DDBJ databases">
        <authorList>
            <consortium name="Pathogen Informatics"/>
        </authorList>
    </citation>
    <scope>NUCLEOTIDE SEQUENCE</scope>
</reference>
<feature type="compositionally biased region" description="Polar residues" evidence="1">
    <location>
        <begin position="197"/>
        <end position="207"/>
    </location>
</feature>
<dbReference type="EMBL" id="CAAALY010039864">
    <property type="protein sequence ID" value="VEL19061.1"/>
    <property type="molecule type" value="Genomic_DNA"/>
</dbReference>
<feature type="region of interest" description="Disordered" evidence="1">
    <location>
        <begin position="1"/>
        <end position="50"/>
    </location>
</feature>
<evidence type="ECO:0000256" key="1">
    <source>
        <dbReference type="SAM" id="MobiDB-lite"/>
    </source>
</evidence>
<sequence>MSPCSDQGLPQDDQHSPTRPTILSLPSRQSEEEPSCGDPFPLPPAAPLDSTALSLPAVPVARPLYSEASSLPRTLESYFSAMPAPFPSGCGEQPQPPFQHSSPPSQTRSLQTPCPDPVKPNAPASTVSSFSSNFFFTSSQSSTILPRLSDSVTNEPSVWGSTLYPGSLTRHALPGELHPGQPRHVGSANKGAAVRGSSHQSLNQLDTEGSDWNRPSAVEAKGRAAPMLGVASLSLDE</sequence>
<name>A0A3S5AFD9_9PLAT</name>
<evidence type="ECO:0000313" key="2">
    <source>
        <dbReference type="EMBL" id="VEL19061.1"/>
    </source>
</evidence>
<dbReference type="Proteomes" id="UP000784294">
    <property type="component" value="Unassembled WGS sequence"/>
</dbReference>
<gene>
    <name evidence="2" type="ORF">PXEA_LOCUS12501</name>
</gene>
<comment type="caution">
    <text evidence="2">The sequence shown here is derived from an EMBL/GenBank/DDBJ whole genome shotgun (WGS) entry which is preliminary data.</text>
</comment>
<protein>
    <submittedName>
        <fullName evidence="2">Uncharacterized protein</fullName>
    </submittedName>
</protein>
<feature type="region of interest" description="Disordered" evidence="1">
    <location>
        <begin position="82"/>
        <end position="125"/>
    </location>
</feature>
<evidence type="ECO:0000313" key="3">
    <source>
        <dbReference type="Proteomes" id="UP000784294"/>
    </source>
</evidence>
<organism evidence="2 3">
    <name type="scientific">Protopolystoma xenopodis</name>
    <dbReference type="NCBI Taxonomy" id="117903"/>
    <lineage>
        <taxon>Eukaryota</taxon>
        <taxon>Metazoa</taxon>
        <taxon>Spiralia</taxon>
        <taxon>Lophotrochozoa</taxon>
        <taxon>Platyhelminthes</taxon>
        <taxon>Monogenea</taxon>
        <taxon>Polyopisthocotylea</taxon>
        <taxon>Polystomatidea</taxon>
        <taxon>Polystomatidae</taxon>
        <taxon>Protopolystoma</taxon>
    </lineage>
</organism>
<dbReference type="AlphaFoldDB" id="A0A3S5AFD9"/>
<feature type="compositionally biased region" description="Polar residues" evidence="1">
    <location>
        <begin position="17"/>
        <end position="28"/>
    </location>
</feature>
<proteinExistence type="predicted"/>
<accession>A0A3S5AFD9</accession>
<feature type="region of interest" description="Disordered" evidence="1">
    <location>
        <begin position="170"/>
        <end position="215"/>
    </location>
</feature>